<reference evidence="2" key="1">
    <citation type="submission" date="2022-11" db="EMBL/GenBank/DDBJ databases">
        <authorList>
            <person name="Petersen C."/>
        </authorList>
    </citation>
    <scope>NUCLEOTIDE SEQUENCE</scope>
    <source>
        <strain evidence="2">IBT 29864</strain>
    </source>
</reference>
<dbReference type="RefSeq" id="XP_056549082.1">
    <property type="nucleotide sequence ID" value="XM_056705184.1"/>
</dbReference>
<protein>
    <recommendedName>
        <fullName evidence="4">Zygote-specific protein</fullName>
    </recommendedName>
</protein>
<accession>A0A9W9USM4</accession>
<dbReference type="OrthoDB" id="10063670at2759"/>
<evidence type="ECO:0000313" key="3">
    <source>
        <dbReference type="Proteomes" id="UP001147782"/>
    </source>
</evidence>
<keyword evidence="1" id="KW-0732">Signal</keyword>
<dbReference type="Proteomes" id="UP001147782">
    <property type="component" value="Unassembled WGS sequence"/>
</dbReference>
<name>A0A9W9USM4_9EURO</name>
<dbReference type="PANTHER" id="PTHR37475:SF1">
    <property type="entry name" value="ZYGOTE-SPECIFIC PROTEIN"/>
    <property type="match status" value="1"/>
</dbReference>
<dbReference type="EMBL" id="JAPZBS010000010">
    <property type="protein sequence ID" value="KAJ5355059.1"/>
    <property type="molecule type" value="Genomic_DNA"/>
</dbReference>
<feature type="chain" id="PRO_5040767200" description="Zygote-specific protein" evidence="1">
    <location>
        <begin position="21"/>
        <end position="88"/>
    </location>
</feature>
<sequence length="88" mass="8684">MRLSLPIHVLFLCFSTAAVAGPVGYGVCQAGCAGVTMACYSAAGFTWGATAGATAPATIVGCNLAFGKCQAACAAVLLMPTPLDVDVV</sequence>
<feature type="signal peptide" evidence="1">
    <location>
        <begin position="1"/>
        <end position="20"/>
    </location>
</feature>
<comment type="caution">
    <text evidence="2">The sequence shown here is derived from an EMBL/GenBank/DDBJ whole genome shotgun (WGS) entry which is preliminary data.</text>
</comment>
<dbReference type="GeneID" id="81444363"/>
<gene>
    <name evidence="2" type="ORF">N7496_012271</name>
</gene>
<evidence type="ECO:0008006" key="4">
    <source>
        <dbReference type="Google" id="ProtNLM"/>
    </source>
</evidence>
<evidence type="ECO:0000313" key="2">
    <source>
        <dbReference type="EMBL" id="KAJ5355059.1"/>
    </source>
</evidence>
<evidence type="ECO:0000256" key="1">
    <source>
        <dbReference type="SAM" id="SignalP"/>
    </source>
</evidence>
<keyword evidence="3" id="KW-1185">Reference proteome</keyword>
<proteinExistence type="predicted"/>
<organism evidence="2 3">
    <name type="scientific">Penicillium cataractarum</name>
    <dbReference type="NCBI Taxonomy" id="2100454"/>
    <lineage>
        <taxon>Eukaryota</taxon>
        <taxon>Fungi</taxon>
        <taxon>Dikarya</taxon>
        <taxon>Ascomycota</taxon>
        <taxon>Pezizomycotina</taxon>
        <taxon>Eurotiomycetes</taxon>
        <taxon>Eurotiomycetidae</taxon>
        <taxon>Eurotiales</taxon>
        <taxon>Aspergillaceae</taxon>
        <taxon>Penicillium</taxon>
    </lineage>
</organism>
<dbReference type="AlphaFoldDB" id="A0A9W9USM4"/>
<dbReference type="PANTHER" id="PTHR37475">
    <property type="entry name" value="ZYGOTE-SPECIFIC CLASS V COPY B GENE PROTEIN"/>
    <property type="match status" value="1"/>
</dbReference>
<reference evidence="2" key="2">
    <citation type="journal article" date="2023" name="IMA Fungus">
        <title>Comparative genomic study of the Penicillium genus elucidates a diverse pangenome and 15 lateral gene transfer events.</title>
        <authorList>
            <person name="Petersen C."/>
            <person name="Sorensen T."/>
            <person name="Nielsen M.R."/>
            <person name="Sondergaard T.E."/>
            <person name="Sorensen J.L."/>
            <person name="Fitzpatrick D.A."/>
            <person name="Frisvad J.C."/>
            <person name="Nielsen K.L."/>
        </authorList>
    </citation>
    <scope>NUCLEOTIDE SEQUENCE</scope>
    <source>
        <strain evidence="2">IBT 29864</strain>
    </source>
</reference>